<comment type="caution">
    <text evidence="4">The sequence shown here is derived from an EMBL/GenBank/DDBJ whole genome shotgun (WGS) entry which is preliminary data.</text>
</comment>
<dbReference type="PANTHER" id="PTHR48100">
    <property type="entry name" value="BROAD-SPECIFICITY PHOSPHATASE YOR283W-RELATED"/>
    <property type="match status" value="1"/>
</dbReference>
<dbReference type="GO" id="GO:0005737">
    <property type="term" value="C:cytoplasm"/>
    <property type="evidence" value="ECO:0007669"/>
    <property type="project" value="TreeGrafter"/>
</dbReference>
<dbReference type="InterPro" id="IPR050275">
    <property type="entry name" value="PGM_Phosphatase"/>
</dbReference>
<dbReference type="SUPFAM" id="SSF53254">
    <property type="entry name" value="Phosphoglycerate mutase-like"/>
    <property type="match status" value="1"/>
</dbReference>
<organism evidence="4 5">
    <name type="scientific">Acidaminococcus fermentans</name>
    <dbReference type="NCBI Taxonomy" id="905"/>
    <lineage>
        <taxon>Bacteria</taxon>
        <taxon>Bacillati</taxon>
        <taxon>Bacillota</taxon>
        <taxon>Negativicutes</taxon>
        <taxon>Acidaminococcales</taxon>
        <taxon>Acidaminococcaceae</taxon>
        <taxon>Acidaminococcus</taxon>
    </lineage>
</organism>
<dbReference type="EMBL" id="FNOP01000002">
    <property type="protein sequence ID" value="SDW52560.1"/>
    <property type="molecule type" value="Genomic_DNA"/>
</dbReference>
<proteinExistence type="predicted"/>
<evidence type="ECO:0000313" key="5">
    <source>
        <dbReference type="Proteomes" id="UP000182379"/>
    </source>
</evidence>
<dbReference type="InterPro" id="IPR029033">
    <property type="entry name" value="His_PPase_superfam"/>
</dbReference>
<dbReference type="OMA" id="YGDWSGR"/>
<evidence type="ECO:0000256" key="2">
    <source>
        <dbReference type="ARBA" id="ARBA00023235"/>
    </source>
</evidence>
<dbReference type="Proteomes" id="UP000182379">
    <property type="component" value="Unassembled WGS sequence"/>
</dbReference>
<dbReference type="SMART" id="SM00855">
    <property type="entry name" value="PGAM"/>
    <property type="match status" value="1"/>
</dbReference>
<dbReference type="GO" id="GO:0016791">
    <property type="term" value="F:phosphatase activity"/>
    <property type="evidence" value="ECO:0007669"/>
    <property type="project" value="TreeGrafter"/>
</dbReference>
<accession>A0A1H2U905</accession>
<dbReference type="InterPro" id="IPR001345">
    <property type="entry name" value="PG/BPGM_mutase_AS"/>
</dbReference>
<dbReference type="Gene3D" id="3.40.50.1240">
    <property type="entry name" value="Phosphoglycerate mutase-like"/>
    <property type="match status" value="1"/>
</dbReference>
<reference evidence="4 5" key="1">
    <citation type="submission" date="2016-10" db="EMBL/GenBank/DDBJ databases">
        <authorList>
            <person name="Varghese N."/>
            <person name="Submissions S."/>
        </authorList>
    </citation>
    <scope>NUCLEOTIDE SEQUENCE [LARGE SCALE GENOMIC DNA]</scope>
    <source>
        <strain evidence="4 5">WCC6</strain>
    </source>
</reference>
<dbReference type="GeneID" id="78334654"/>
<dbReference type="RefSeq" id="WP_012938277.1">
    <property type="nucleotide sequence ID" value="NZ_CALAKB010000035.1"/>
</dbReference>
<dbReference type="PROSITE" id="PS00175">
    <property type="entry name" value="PG_MUTASE"/>
    <property type="match status" value="1"/>
</dbReference>
<evidence type="ECO:0000313" key="4">
    <source>
        <dbReference type="EMBL" id="SDW52560.1"/>
    </source>
</evidence>
<dbReference type="CDD" id="cd07067">
    <property type="entry name" value="HP_PGM_like"/>
    <property type="match status" value="1"/>
</dbReference>
<evidence type="ECO:0000256" key="1">
    <source>
        <dbReference type="ARBA" id="ARBA00023152"/>
    </source>
</evidence>
<dbReference type="Pfam" id="PF00300">
    <property type="entry name" value="His_Phos_1"/>
    <property type="match status" value="1"/>
</dbReference>
<name>A0A1H2U905_ACIFE</name>
<dbReference type="PANTHER" id="PTHR48100:SF1">
    <property type="entry name" value="HISTIDINE PHOSPHATASE FAMILY PROTEIN-RELATED"/>
    <property type="match status" value="1"/>
</dbReference>
<feature type="binding site" evidence="3">
    <location>
        <begin position="8"/>
        <end position="15"/>
    </location>
    <ligand>
        <name>substrate</name>
    </ligand>
</feature>
<feature type="binding site" evidence="3">
    <location>
        <position position="58"/>
    </location>
    <ligand>
        <name>substrate</name>
    </ligand>
</feature>
<evidence type="ECO:0000256" key="3">
    <source>
        <dbReference type="PIRSR" id="PIRSR613078-2"/>
    </source>
</evidence>
<protein>
    <submittedName>
        <fullName evidence="4">Phosphoglycerate mutase</fullName>
    </submittedName>
</protein>
<keyword evidence="1" id="KW-0324">Glycolysis</keyword>
<dbReference type="AlphaFoldDB" id="A0A1H2U905"/>
<dbReference type="InterPro" id="IPR013078">
    <property type="entry name" value="His_Pase_superF_clade-1"/>
</dbReference>
<gene>
    <name evidence="4" type="ORF">SAMN05216495_102140</name>
</gene>
<keyword evidence="2" id="KW-0413">Isomerase</keyword>
<sequence length="202" mass="22550">MKTIYLVRHGETLANRQGILQGWSNNPLDDTGRKQAAALVTRASRVPLDAIYTSDLIRTRETAAPLAEARGLEPTVLPGLREISFGKWDGHHLKEIQEKDPDTLRDIFLKPGQVDLEAEEDLAASQERAWETFTGLAEGMDPDGTILCVSHGGLIRLLVCRILGFSIDNMWRMSLANTAFVQVVRTEEYGFRVDKLNDMGML</sequence>